<organism evidence="5 6">
    <name type="scientific">Dyadobacter beijingensis</name>
    <dbReference type="NCBI Taxonomy" id="365489"/>
    <lineage>
        <taxon>Bacteria</taxon>
        <taxon>Pseudomonadati</taxon>
        <taxon>Bacteroidota</taxon>
        <taxon>Cytophagia</taxon>
        <taxon>Cytophagales</taxon>
        <taxon>Spirosomataceae</taxon>
        <taxon>Dyadobacter</taxon>
    </lineage>
</organism>
<dbReference type="Proteomes" id="UP000632339">
    <property type="component" value="Unassembled WGS sequence"/>
</dbReference>
<keyword evidence="6" id="KW-1185">Reference proteome</keyword>
<proteinExistence type="predicted"/>
<dbReference type="CDD" id="cd16841">
    <property type="entry name" value="RraA_family"/>
    <property type="match status" value="1"/>
</dbReference>
<reference evidence="6" key="1">
    <citation type="journal article" date="2019" name="Int. J. Syst. Evol. Microbiol.">
        <title>The Global Catalogue of Microorganisms (GCM) 10K type strain sequencing project: providing services to taxonomists for standard genome sequencing and annotation.</title>
        <authorList>
            <consortium name="The Broad Institute Genomics Platform"/>
            <consortium name="The Broad Institute Genome Sequencing Center for Infectious Disease"/>
            <person name="Wu L."/>
            <person name="Ma J."/>
        </authorList>
    </citation>
    <scope>NUCLEOTIDE SEQUENCE [LARGE SCALE GENOMIC DNA]</scope>
    <source>
        <strain evidence="6">CGMCC 1.6375</strain>
    </source>
</reference>
<evidence type="ECO:0000256" key="1">
    <source>
        <dbReference type="ARBA" id="ARBA00001968"/>
    </source>
</evidence>
<gene>
    <name evidence="5" type="ORF">GCM10010967_23850</name>
</gene>
<name>A0ABQ2HTA9_9BACT</name>
<dbReference type="Pfam" id="PF03737">
    <property type="entry name" value="RraA-like"/>
    <property type="match status" value="1"/>
</dbReference>
<sequence>MSTEKHTNGSQSGTDQYRKEVGMMNLERFIAERETISDKPFPIPDNELLSRFEQLYTGAVNDVLREFCLLHQALPNRIVPLREYRTVAGLAFTVKSAPNAKITGEMEFRTQMLDAMHENAFVIWDSSKDEQATMWGGVMTATAKGKGIKAACLDGGIRDTHQILEADFPVFYKYRLSNGSLGRCLITHFQTVIQIDDVTIKPGDVVLGDIDGVLIVPRDIAYQVLLRAEEIRQNEKQIFGWVHSGESIHTITERGGYF</sequence>
<dbReference type="InterPro" id="IPR036704">
    <property type="entry name" value="RraA/RraA-like_sf"/>
</dbReference>
<evidence type="ECO:0000313" key="5">
    <source>
        <dbReference type="EMBL" id="GGM90156.1"/>
    </source>
</evidence>
<evidence type="ECO:0000313" key="6">
    <source>
        <dbReference type="Proteomes" id="UP000632339"/>
    </source>
</evidence>
<dbReference type="PANTHER" id="PTHR33254:SF4">
    <property type="entry name" value="4-HYDROXY-4-METHYL-2-OXOGLUTARATE ALDOLASE 3-RELATED"/>
    <property type="match status" value="1"/>
</dbReference>
<dbReference type="SUPFAM" id="SSF89562">
    <property type="entry name" value="RraA-like"/>
    <property type="match status" value="1"/>
</dbReference>
<comment type="cofactor">
    <cofactor evidence="1">
        <name>a divalent metal cation</name>
        <dbReference type="ChEBI" id="CHEBI:60240"/>
    </cofactor>
</comment>
<dbReference type="EMBL" id="BMLI01000001">
    <property type="protein sequence ID" value="GGM90156.1"/>
    <property type="molecule type" value="Genomic_DNA"/>
</dbReference>
<evidence type="ECO:0000256" key="3">
    <source>
        <dbReference type="ARBA" id="ARBA00029596"/>
    </source>
</evidence>
<evidence type="ECO:0000256" key="4">
    <source>
        <dbReference type="ARBA" id="ARBA00030169"/>
    </source>
</evidence>
<dbReference type="Gene3D" id="3.50.30.40">
    <property type="entry name" value="Ribonuclease E inhibitor RraA/RraA-like"/>
    <property type="match status" value="1"/>
</dbReference>
<dbReference type="PANTHER" id="PTHR33254">
    <property type="entry name" value="4-HYDROXY-4-METHYL-2-OXOGLUTARATE ALDOLASE 3-RELATED"/>
    <property type="match status" value="1"/>
</dbReference>
<protein>
    <recommendedName>
        <fullName evidence="2">Putative 4-hydroxy-4-methyl-2-oxoglutarate aldolase</fullName>
    </recommendedName>
    <alternativeName>
        <fullName evidence="3">Regulator of ribonuclease activity homolog</fullName>
    </alternativeName>
    <alternativeName>
        <fullName evidence="4">RraA-like protein</fullName>
    </alternativeName>
</protein>
<accession>A0ABQ2HTA9</accession>
<dbReference type="RefSeq" id="WP_019943664.1">
    <property type="nucleotide sequence ID" value="NZ_BMLI01000001.1"/>
</dbReference>
<dbReference type="InterPro" id="IPR005493">
    <property type="entry name" value="RraA/RraA-like"/>
</dbReference>
<evidence type="ECO:0000256" key="2">
    <source>
        <dbReference type="ARBA" id="ARBA00016549"/>
    </source>
</evidence>
<comment type="caution">
    <text evidence="5">The sequence shown here is derived from an EMBL/GenBank/DDBJ whole genome shotgun (WGS) entry which is preliminary data.</text>
</comment>